<dbReference type="GO" id="GO:0035529">
    <property type="term" value="F:NADH pyrophosphatase activity"/>
    <property type="evidence" value="ECO:0007669"/>
    <property type="project" value="TreeGrafter"/>
</dbReference>
<dbReference type="SUPFAM" id="SSF55811">
    <property type="entry name" value="Nudix"/>
    <property type="match status" value="1"/>
</dbReference>
<protein>
    <submittedName>
        <fullName evidence="6">NUDIX domain-containing protein</fullName>
    </submittedName>
</protein>
<evidence type="ECO:0000256" key="1">
    <source>
        <dbReference type="ARBA" id="ARBA00001946"/>
    </source>
</evidence>
<dbReference type="GO" id="GO:0019677">
    <property type="term" value="P:NAD+ catabolic process"/>
    <property type="evidence" value="ECO:0007669"/>
    <property type="project" value="TreeGrafter"/>
</dbReference>
<keyword evidence="3" id="KW-0378">Hydrolase</keyword>
<comment type="cofactor">
    <cofactor evidence="1">
        <name>Mg(2+)</name>
        <dbReference type="ChEBI" id="CHEBI:18420"/>
    </cofactor>
</comment>
<reference evidence="6" key="1">
    <citation type="submission" date="2020-05" db="EMBL/GenBank/DDBJ databases">
        <authorList>
            <person name="Zeng H."/>
            <person name="Chan Y.K."/>
            <person name="Watt R.M."/>
        </authorList>
    </citation>
    <scope>NUCLEOTIDE SEQUENCE</scope>
    <source>
        <strain evidence="6">ATCC 700773</strain>
    </source>
</reference>
<dbReference type="PRINTS" id="PR00502">
    <property type="entry name" value="NUDIXFAMILY"/>
</dbReference>
<dbReference type="InterPro" id="IPR020476">
    <property type="entry name" value="Nudix_hydrolase"/>
</dbReference>
<evidence type="ECO:0000259" key="5">
    <source>
        <dbReference type="PROSITE" id="PS51462"/>
    </source>
</evidence>
<name>A0A975F2C7_9SPIR</name>
<accession>A0A975F2C7</accession>
<evidence type="ECO:0000256" key="4">
    <source>
        <dbReference type="ARBA" id="ARBA00022842"/>
    </source>
</evidence>
<dbReference type="GO" id="GO:0005829">
    <property type="term" value="C:cytosol"/>
    <property type="evidence" value="ECO:0007669"/>
    <property type="project" value="TreeGrafter"/>
</dbReference>
<dbReference type="PANTHER" id="PTHR42904:SF12">
    <property type="entry name" value="ADP-RIBOSE PYROPHOSPHATASE-RELATED"/>
    <property type="match status" value="1"/>
</dbReference>
<gene>
    <name evidence="6" type="ORF">HRI96_01790</name>
</gene>
<dbReference type="GO" id="GO:0006742">
    <property type="term" value="P:NADP+ catabolic process"/>
    <property type="evidence" value="ECO:0007669"/>
    <property type="project" value="TreeGrafter"/>
</dbReference>
<dbReference type="AlphaFoldDB" id="A0A975F2C7"/>
<dbReference type="CDD" id="cd04681">
    <property type="entry name" value="NUDIX_Hydrolase"/>
    <property type="match status" value="1"/>
</dbReference>
<dbReference type="GO" id="GO:0046872">
    <property type="term" value="F:metal ion binding"/>
    <property type="evidence" value="ECO:0007669"/>
    <property type="project" value="UniProtKB-KW"/>
</dbReference>
<evidence type="ECO:0000313" key="7">
    <source>
        <dbReference type="Proteomes" id="UP000671995"/>
    </source>
</evidence>
<dbReference type="Pfam" id="PF00293">
    <property type="entry name" value="NUDIX"/>
    <property type="match status" value="1"/>
</dbReference>
<dbReference type="InterPro" id="IPR000086">
    <property type="entry name" value="NUDIX_hydrolase_dom"/>
</dbReference>
<evidence type="ECO:0000313" key="6">
    <source>
        <dbReference type="EMBL" id="QTQ12834.1"/>
    </source>
</evidence>
<dbReference type="EMBL" id="CP054257">
    <property type="protein sequence ID" value="QTQ12834.1"/>
    <property type="molecule type" value="Genomic_DNA"/>
</dbReference>
<organism evidence="6 7">
    <name type="scientific">Treponema parvum</name>
    <dbReference type="NCBI Taxonomy" id="138851"/>
    <lineage>
        <taxon>Bacteria</taxon>
        <taxon>Pseudomonadati</taxon>
        <taxon>Spirochaetota</taxon>
        <taxon>Spirochaetia</taxon>
        <taxon>Spirochaetales</taxon>
        <taxon>Treponemataceae</taxon>
        <taxon>Treponema</taxon>
    </lineage>
</organism>
<reference evidence="6" key="2">
    <citation type="journal article" date="2021" name="Microbiol. Resour. Announc.">
        <title>Complete Genome Sequences of Three Human Oral Treponema parvum Isolates.</title>
        <authorList>
            <person name="Zeng H."/>
            <person name="Watt R.M."/>
        </authorList>
    </citation>
    <scope>NUCLEOTIDE SEQUENCE</scope>
    <source>
        <strain evidence="6">ATCC 700773</strain>
    </source>
</reference>
<dbReference type="Gene3D" id="3.90.79.10">
    <property type="entry name" value="Nucleoside Triphosphate Pyrophosphohydrolase"/>
    <property type="match status" value="1"/>
</dbReference>
<keyword evidence="2" id="KW-0479">Metal-binding</keyword>
<evidence type="ECO:0000256" key="3">
    <source>
        <dbReference type="ARBA" id="ARBA00022801"/>
    </source>
</evidence>
<dbReference type="InterPro" id="IPR050241">
    <property type="entry name" value="NAD-cap_RNA_hydrolase_NudC"/>
</dbReference>
<sequence length="190" mass="21167">MAETINNDFLFCPKCGGKNVQYADDRKWNCPDCGFKLYNNVAAAVGLVITDEKGGVIFEVRAKEPKKGFLALPGGFCDPGETAEEAAVRECREELGVEPEKVSYLCSFPNIYDYKGIRYKTCDLFFVAKMGLSKSASLVDSMHIQDTEVTKLVSKQVYSESDIDKLPLAFESAKKTLRFWLSSAKADKQE</sequence>
<evidence type="ECO:0000256" key="2">
    <source>
        <dbReference type="ARBA" id="ARBA00022723"/>
    </source>
</evidence>
<dbReference type="Proteomes" id="UP000671995">
    <property type="component" value="Chromosome"/>
</dbReference>
<dbReference type="PANTHER" id="PTHR42904">
    <property type="entry name" value="NUDIX HYDROLASE, NUDC SUBFAMILY"/>
    <property type="match status" value="1"/>
</dbReference>
<feature type="domain" description="Nudix hydrolase" evidence="5">
    <location>
        <begin position="40"/>
        <end position="181"/>
    </location>
</feature>
<dbReference type="PROSITE" id="PS51462">
    <property type="entry name" value="NUDIX"/>
    <property type="match status" value="1"/>
</dbReference>
<keyword evidence="4" id="KW-0460">Magnesium</keyword>
<proteinExistence type="predicted"/>
<dbReference type="Gene3D" id="2.20.25.10">
    <property type="match status" value="1"/>
</dbReference>
<dbReference type="InterPro" id="IPR015797">
    <property type="entry name" value="NUDIX_hydrolase-like_dom_sf"/>
</dbReference>